<accession>A0A6G7K7Q0</accession>
<feature type="transmembrane region" description="Helical" evidence="1">
    <location>
        <begin position="48"/>
        <end position="65"/>
    </location>
</feature>
<dbReference type="RefSeq" id="WP_166160746.1">
    <property type="nucleotide sequence ID" value="NZ_CP049740.1"/>
</dbReference>
<sequence>MSLSFDYWLSAEKWYEGYAGVVFGIGIFIIFAMCFVIPKRKTPFGKRFLSISAVVVAALGCFLLINNRRYEAYLEPASHVTPAIRTSEYTLFSGYQPKSRTQTDFYNRFHDPEGVEATGLYEKEEVIEELIYLGKEGRHHYFEHDGQVFRQYEASVYFDESADQAVLVGYLYYLKDDRFKTIGFQDTNYVFYDRIVINEKDEGKSYQVEDKSLAASTKEAFYDWTFPYY</sequence>
<proteinExistence type="predicted"/>
<name>A0A6G7K7Q0_9LACT</name>
<organism evidence="2 3">
    <name type="scientific">Jeotgalibaca arthritidis</name>
    <dbReference type="NCBI Taxonomy" id="1868794"/>
    <lineage>
        <taxon>Bacteria</taxon>
        <taxon>Bacillati</taxon>
        <taxon>Bacillota</taxon>
        <taxon>Bacilli</taxon>
        <taxon>Lactobacillales</taxon>
        <taxon>Carnobacteriaceae</taxon>
        <taxon>Jeotgalibaca</taxon>
    </lineage>
</organism>
<protein>
    <submittedName>
        <fullName evidence="2">DUF3413 domain-containing protein</fullName>
    </submittedName>
</protein>
<evidence type="ECO:0000313" key="2">
    <source>
        <dbReference type="EMBL" id="QII81280.1"/>
    </source>
</evidence>
<dbReference type="AlphaFoldDB" id="A0A6G7K7Q0"/>
<dbReference type="KEGG" id="jar:G7057_01530"/>
<feature type="transmembrane region" description="Helical" evidence="1">
    <location>
        <begin position="17"/>
        <end position="36"/>
    </location>
</feature>
<evidence type="ECO:0000256" key="1">
    <source>
        <dbReference type="SAM" id="Phobius"/>
    </source>
</evidence>
<keyword evidence="1" id="KW-1133">Transmembrane helix</keyword>
<reference evidence="2 3" key="1">
    <citation type="journal article" date="2017" name="Int. J. Syst. Evol. Microbiol.">
        <title>Jeotgalibaca porci sp. nov. and Jeotgalibaca arthritidis sp. nov., isolated from pigs, and emended description of the genus Jeotgalibaca.</title>
        <authorList>
            <person name="Zamora L."/>
            <person name="Perez-Sancho M."/>
            <person name="Dominguez L."/>
            <person name="Fernandez-Garayzabal J.F."/>
            <person name="Vela A.I."/>
        </authorList>
    </citation>
    <scope>NUCLEOTIDE SEQUENCE [LARGE SCALE GENOMIC DNA]</scope>
    <source>
        <strain evidence="2 3">CECT 9157</strain>
    </source>
</reference>
<keyword evidence="1" id="KW-0812">Transmembrane</keyword>
<evidence type="ECO:0000313" key="3">
    <source>
        <dbReference type="Proteomes" id="UP000501451"/>
    </source>
</evidence>
<dbReference type="EMBL" id="CP049740">
    <property type="protein sequence ID" value="QII81280.1"/>
    <property type="molecule type" value="Genomic_DNA"/>
</dbReference>
<keyword evidence="1" id="KW-0472">Membrane</keyword>
<gene>
    <name evidence="2" type="ORF">G7057_01530</name>
</gene>
<dbReference type="Proteomes" id="UP000501451">
    <property type="component" value="Chromosome"/>
</dbReference>
<keyword evidence="3" id="KW-1185">Reference proteome</keyword>